<comment type="caution">
    <text evidence="1">The sequence shown here is derived from an EMBL/GenBank/DDBJ whole genome shotgun (WGS) entry which is preliminary data.</text>
</comment>
<organism evidence="1 2">
    <name type="scientific">Stylosanthes scabra</name>
    <dbReference type="NCBI Taxonomy" id="79078"/>
    <lineage>
        <taxon>Eukaryota</taxon>
        <taxon>Viridiplantae</taxon>
        <taxon>Streptophyta</taxon>
        <taxon>Embryophyta</taxon>
        <taxon>Tracheophyta</taxon>
        <taxon>Spermatophyta</taxon>
        <taxon>Magnoliopsida</taxon>
        <taxon>eudicotyledons</taxon>
        <taxon>Gunneridae</taxon>
        <taxon>Pentapetalae</taxon>
        <taxon>rosids</taxon>
        <taxon>fabids</taxon>
        <taxon>Fabales</taxon>
        <taxon>Fabaceae</taxon>
        <taxon>Papilionoideae</taxon>
        <taxon>50 kb inversion clade</taxon>
        <taxon>dalbergioids sensu lato</taxon>
        <taxon>Dalbergieae</taxon>
        <taxon>Pterocarpus clade</taxon>
        <taxon>Stylosanthes</taxon>
    </lineage>
</organism>
<gene>
    <name evidence="1" type="ORF">PIB30_006107</name>
</gene>
<protein>
    <submittedName>
        <fullName evidence="1">Uncharacterized protein</fullName>
    </submittedName>
</protein>
<evidence type="ECO:0000313" key="1">
    <source>
        <dbReference type="EMBL" id="MED6179990.1"/>
    </source>
</evidence>
<dbReference type="EMBL" id="JASCZI010181255">
    <property type="protein sequence ID" value="MED6179990.1"/>
    <property type="molecule type" value="Genomic_DNA"/>
</dbReference>
<sequence>MRYFSLDAPAKEREQRLGSAAGSRSHVVLSPSSYCYQRCCRHETGKVVYVPSKPRSGRPVRYFCSAQLTSLPLLQ</sequence>
<name>A0ABU6W5Z2_9FABA</name>
<keyword evidence="2" id="KW-1185">Reference proteome</keyword>
<dbReference type="Proteomes" id="UP001341840">
    <property type="component" value="Unassembled WGS sequence"/>
</dbReference>
<reference evidence="1 2" key="1">
    <citation type="journal article" date="2023" name="Plants (Basel)">
        <title>Bridging the Gap: Combining Genomics and Transcriptomics Approaches to Understand Stylosanthes scabra, an Orphan Legume from the Brazilian Caatinga.</title>
        <authorList>
            <person name="Ferreira-Neto J.R.C."/>
            <person name="da Silva M.D."/>
            <person name="Binneck E."/>
            <person name="de Melo N.F."/>
            <person name="da Silva R.H."/>
            <person name="de Melo A.L.T.M."/>
            <person name="Pandolfi V."/>
            <person name="Bustamante F.O."/>
            <person name="Brasileiro-Vidal A.C."/>
            <person name="Benko-Iseppon A.M."/>
        </authorList>
    </citation>
    <scope>NUCLEOTIDE SEQUENCE [LARGE SCALE GENOMIC DNA]</scope>
    <source>
        <tissue evidence="1">Leaves</tissue>
    </source>
</reference>
<accession>A0ABU6W5Z2</accession>
<proteinExistence type="predicted"/>
<evidence type="ECO:0000313" key="2">
    <source>
        <dbReference type="Proteomes" id="UP001341840"/>
    </source>
</evidence>